<organism evidence="3 4">
    <name type="scientific">Aphanomyces astaci</name>
    <name type="common">Crayfish plague agent</name>
    <dbReference type="NCBI Taxonomy" id="112090"/>
    <lineage>
        <taxon>Eukaryota</taxon>
        <taxon>Sar</taxon>
        <taxon>Stramenopiles</taxon>
        <taxon>Oomycota</taxon>
        <taxon>Saprolegniomycetes</taxon>
        <taxon>Saprolegniales</taxon>
        <taxon>Verrucalvaceae</taxon>
        <taxon>Aphanomyces</taxon>
    </lineage>
</organism>
<comment type="caution">
    <text evidence="3">The sequence shown here is derived from an EMBL/GenBank/DDBJ whole genome shotgun (WGS) entry which is preliminary data.</text>
</comment>
<dbReference type="Proteomes" id="UP000286510">
    <property type="component" value="Unassembled WGS sequence"/>
</dbReference>
<feature type="region of interest" description="Disordered" evidence="2">
    <location>
        <begin position="411"/>
        <end position="663"/>
    </location>
</feature>
<sequence length="1418" mass="157686">MSPPASTINAYSGILLDDAYKFYAAWRTTFEEAATSAGFFSLYTNETYCPKRIETDACTISQAKLHVEKIRNDAKYSTDGYAVFLFNSLTPILQHIIGSHASPFSLWAALMARHEAVTRDPMILFASLTQLKYSEDISAETLFTTLDDQINFIETATLPANADALTARGGHVKTFELFRTLFYSNVFADNKDVWDAVCQLQFKAREDGSECTPTAIKATIRHTLNIASQSNPLGSRLRCCPFLRVTVTLGTLELSQLNSCFYCGSPEHRLPDCRTMRDDDSRNRIRAGVPKHVVDTHCRRKRASSRKIIDDHTQHHRRDRDDYDDNHGNDQGPNSSYPKRHRDDSSFVCRTSYTIYSGTAMASSSSVGNLIPLGQKPDKSSKKDDLTGGLISIGGKPKAAADDTLDDFDLDDLLNDTPKPSSKAPSSSPKKSRKSKDKARKKKKDKGNDLDDSTSPIKPSKSSFAFDDNEHDQASSRPAKPKTSMKNLDDEFAKALGFDESEFRSSATLDSPDKTPPSPVFQAPPPVPAPSPPLPVDKGAISASFFDDIPDNQANMHSPSQSLVDSRPRGGRGGRRSSSNDQDTLDPFGAKETLKPTDPFAKPSATPRHDPFGATTSATKQQDSTRPINQVESASDQSNEKTRLNLSVNPTSETDQVRSFPWMKPQDTATSAVVPSFPWMQAKRDHVADVVSPKFEDPPVKQTETKSDLPAFPWLKKKPAEVAISTTQLEAKIEPPSPIKTNDDMPAFPWTKTTPEAPDIPGQPPSSSLVVAEQLPPPVLAISKPDSPVRATLEIIPPDRSNDPSNAMTPPRHKDPSPRRPSPSPPKLSTSDLDIPPSLDLRNSPEKVVATLGVETERNAALTVDVASLRQNELALQDDLARVQTESAQRLDQLTSALSLSQEAAALRVQTLELGPLQALVAELQLENAALRGQVSTAQASLAASQRELVQEKSMHAQSVERFQRVQHDREQEALLQQRWQADEQRHAEKDALERLLTQVRAAVSGLKVLQENVVGSKSESEMRIWGENETRARVLVDMEGTCKAFMHRSQEECHRLQALLNAMEGTMRTLRGDHMEEKERLRSEQSRLDELAGHFQAQTTLLQERTDTNTRVVTQTLSAYIQDIRVAEARLHTRREQLLEEERQLHFARAAFAAQQEEALRDQRVAQEKLHMEQKRVEDKLHRVRHETNAFETLVHAHADEMNALAAYQVQLEHEKERLQNAATRVEHMAQQVRDASEHSAAMEAQAKDLMLLRQVSLELPFLARRGLIMDKWTAVARALVASDEFTRTDLDAKKANNRFNALIDSHRKHNKDSERASGVSEEVSEKVLLLDDLLAVFDDAKDEEAKRVVSTQKANQHIENLGSIVRDEAMMSLGKRKQACDVEGAVGGGSNKVVKMMAILNEQAKSDLEFKKEKHN</sequence>
<evidence type="ECO:0000313" key="3">
    <source>
        <dbReference type="EMBL" id="RHZ29951.1"/>
    </source>
</evidence>
<feature type="non-terminal residue" evidence="3">
    <location>
        <position position="1418"/>
    </location>
</feature>
<dbReference type="VEuPathDB" id="FungiDB:H257_06827"/>
<evidence type="ECO:0000256" key="1">
    <source>
        <dbReference type="SAM" id="Coils"/>
    </source>
</evidence>
<feature type="compositionally biased region" description="Polar residues" evidence="2">
    <location>
        <begin position="644"/>
        <end position="654"/>
    </location>
</feature>
<dbReference type="EMBL" id="QUTF01011070">
    <property type="protein sequence ID" value="RHZ29951.1"/>
    <property type="molecule type" value="Genomic_DNA"/>
</dbReference>
<feature type="region of interest" description="Disordered" evidence="2">
    <location>
        <begin position="284"/>
        <end position="343"/>
    </location>
</feature>
<accession>A0A3R7B716</accession>
<protein>
    <submittedName>
        <fullName evidence="3">Uncharacterized protein</fullName>
    </submittedName>
</protein>
<feature type="compositionally biased region" description="Pro residues" evidence="2">
    <location>
        <begin position="514"/>
        <end position="535"/>
    </location>
</feature>
<feature type="compositionally biased region" description="Polar residues" evidence="2">
    <location>
        <begin position="552"/>
        <end position="564"/>
    </location>
</feature>
<dbReference type="PANTHER" id="PTHR37558">
    <property type="entry name" value="HTH CENPB-TYPE DOMAIN-CONTAINING PROTEIN"/>
    <property type="match status" value="1"/>
</dbReference>
<feature type="compositionally biased region" description="Basic residues" evidence="2">
    <location>
        <begin position="430"/>
        <end position="445"/>
    </location>
</feature>
<evidence type="ECO:0000256" key="2">
    <source>
        <dbReference type="SAM" id="MobiDB-lite"/>
    </source>
</evidence>
<feature type="region of interest" description="Disordered" evidence="2">
    <location>
        <begin position="794"/>
        <end position="844"/>
    </location>
</feature>
<reference evidence="3 4" key="1">
    <citation type="submission" date="2018-08" db="EMBL/GenBank/DDBJ databases">
        <title>Aphanomyces genome sequencing and annotation.</title>
        <authorList>
            <person name="Minardi D."/>
            <person name="Oidtmann B."/>
            <person name="Van Der Giezen M."/>
            <person name="Studholme D.J."/>
        </authorList>
    </citation>
    <scope>NUCLEOTIDE SEQUENCE [LARGE SCALE GENOMIC DNA]</scope>
    <source>
        <strain evidence="3 4">FDL457</strain>
    </source>
</reference>
<feature type="region of interest" description="Disordered" evidence="2">
    <location>
        <begin position="363"/>
        <end position="385"/>
    </location>
</feature>
<gene>
    <name evidence="3" type="ORF">DYB26_006301</name>
</gene>
<feature type="compositionally biased region" description="Basic and acidic residues" evidence="2">
    <location>
        <begin position="376"/>
        <end position="385"/>
    </location>
</feature>
<feature type="compositionally biased region" description="Basic and acidic residues" evidence="2">
    <location>
        <begin position="307"/>
        <end position="328"/>
    </location>
</feature>
<feature type="compositionally biased region" description="Polar residues" evidence="2">
    <location>
        <begin position="614"/>
        <end position="637"/>
    </location>
</feature>
<name>A0A3R7B716_APHAT</name>
<feature type="coiled-coil region" evidence="1">
    <location>
        <begin position="1206"/>
        <end position="1237"/>
    </location>
</feature>
<feature type="compositionally biased region" description="Polar residues" evidence="2">
    <location>
        <begin position="453"/>
        <end position="463"/>
    </location>
</feature>
<dbReference type="VEuPathDB" id="FungiDB:H257_05957"/>
<feature type="compositionally biased region" description="Low complexity" evidence="2">
    <location>
        <begin position="415"/>
        <end position="429"/>
    </location>
</feature>
<keyword evidence="1" id="KW-0175">Coiled coil</keyword>
<feature type="region of interest" description="Disordered" evidence="2">
    <location>
        <begin position="726"/>
        <end position="772"/>
    </location>
</feature>
<dbReference type="PANTHER" id="PTHR37558:SF1">
    <property type="entry name" value="HTH CENPB-TYPE DOMAIN-CONTAINING PROTEIN"/>
    <property type="match status" value="1"/>
</dbReference>
<proteinExistence type="predicted"/>
<evidence type="ECO:0000313" key="4">
    <source>
        <dbReference type="Proteomes" id="UP000286510"/>
    </source>
</evidence>